<organism evidence="3 4">
    <name type="scientific">Dendrobium chrysotoxum</name>
    <name type="common">Orchid</name>
    <dbReference type="NCBI Taxonomy" id="161865"/>
    <lineage>
        <taxon>Eukaryota</taxon>
        <taxon>Viridiplantae</taxon>
        <taxon>Streptophyta</taxon>
        <taxon>Embryophyta</taxon>
        <taxon>Tracheophyta</taxon>
        <taxon>Spermatophyta</taxon>
        <taxon>Magnoliopsida</taxon>
        <taxon>Liliopsida</taxon>
        <taxon>Asparagales</taxon>
        <taxon>Orchidaceae</taxon>
        <taxon>Epidendroideae</taxon>
        <taxon>Malaxideae</taxon>
        <taxon>Dendrobiinae</taxon>
        <taxon>Dendrobium</taxon>
    </lineage>
</organism>
<name>A0AAV7GUP4_DENCH</name>
<dbReference type="GO" id="GO:0005643">
    <property type="term" value="C:nuclear pore"/>
    <property type="evidence" value="ECO:0007669"/>
    <property type="project" value="InterPro"/>
</dbReference>
<gene>
    <name evidence="3" type="ORF">IEQ34_012058</name>
</gene>
<comment type="caution">
    <text evidence="3">The sequence shown here is derived from an EMBL/GenBank/DDBJ whole genome shotgun (WGS) entry which is preliminary data.</text>
</comment>
<evidence type="ECO:0000313" key="3">
    <source>
        <dbReference type="EMBL" id="KAH0459244.1"/>
    </source>
</evidence>
<evidence type="ECO:0000256" key="1">
    <source>
        <dbReference type="SAM" id="Coils"/>
    </source>
</evidence>
<proteinExistence type="predicted"/>
<protein>
    <submittedName>
        <fullName evidence="3">Uncharacterized protein</fullName>
    </submittedName>
</protein>
<feature type="compositionally biased region" description="Polar residues" evidence="2">
    <location>
        <begin position="34"/>
        <end position="46"/>
    </location>
</feature>
<feature type="compositionally biased region" description="Basic residues" evidence="2">
    <location>
        <begin position="48"/>
        <end position="58"/>
    </location>
</feature>
<keyword evidence="1" id="KW-0175">Coiled coil</keyword>
<keyword evidence="4" id="KW-1185">Reference proteome</keyword>
<evidence type="ECO:0000313" key="4">
    <source>
        <dbReference type="Proteomes" id="UP000775213"/>
    </source>
</evidence>
<feature type="compositionally biased region" description="Basic and acidic residues" evidence="2">
    <location>
        <begin position="10"/>
        <end position="25"/>
    </location>
</feature>
<dbReference type="PANTHER" id="PTHR31344">
    <property type="entry name" value="NUCLEAR PORE COMPLEX PROTEIN NUP205"/>
    <property type="match status" value="1"/>
</dbReference>
<dbReference type="AlphaFoldDB" id="A0AAV7GUP4"/>
<accession>A0AAV7GUP4</accession>
<feature type="region of interest" description="Disordered" evidence="2">
    <location>
        <begin position="1"/>
        <end position="109"/>
    </location>
</feature>
<dbReference type="InterPro" id="IPR021827">
    <property type="entry name" value="Nup186/Nup192/Nup205"/>
</dbReference>
<dbReference type="EMBL" id="JAGFBR010000011">
    <property type="protein sequence ID" value="KAH0459244.1"/>
    <property type="molecule type" value="Genomic_DNA"/>
</dbReference>
<sequence length="708" mass="79158">MGAKENGVGRLDRSADFEKESKQGTEVESDFESAQDSLSSHINEYSNKVRRNSRAPKIAKKESSGSYLRPTKITVSRQEQKNQDQKNLQLKSSNNGIKKSQKPNKVASSPINLDIKTSENAVVPLRPSSESCVRSNGKTIEEVKEIDIFDEAPVCDISVGTDDSIADAEENNLDDVKSSAYQKVDELELRIEKLEEELREVAALEISLYSFVPEHGSSVHKVHTPARRLARLYIHACKHWSQDKLATIAKNTVSGLVLIAKSCGNDVPRLTFWLSNTVVIREIICQTYGSYTTSSVVMRPLDSSCCAVKSGSGLQKFKNNSEGKQGKMHGFVQIDDWQEPSTFIAALEKLESWIFSRAVESVWWQALTPHMQSPVEDLYNHKSIGKLFGPSLGDPKQRNFSVNLWRSAFHDALSRLCPVRSRGHECGCLPVLARLVMEQCVRRLDVAMFNAILRESANEMPTDPILDPIVDSKVLPIPAGSLSFGSGAQLKNATGSWARWLEELLAMNFDNSGKKNVFKDDDRREDDTGFKCFCLLNELSDLLMLPKDLLLDKAIRTEVCPSIGLTIITRILCNFTPDEFCPEPVPSIILEELNSESLIERRLSEKERIYIFPRTSSQVAYSPISLPDSIEKLVDADSKSPKLQRNASMVMRRGYTSDEDLDDLDDPLASFVDPTPPVSPAIAGNKILHKQTSVSNLRYNLLREVWCD</sequence>
<feature type="coiled-coil region" evidence="1">
    <location>
        <begin position="177"/>
        <end position="204"/>
    </location>
</feature>
<dbReference type="Proteomes" id="UP000775213">
    <property type="component" value="Unassembled WGS sequence"/>
</dbReference>
<dbReference type="PANTHER" id="PTHR31344:SF11">
    <property type="entry name" value="NUCLEOLAR PROTEIN GAR2-LIKE PROTEIN"/>
    <property type="match status" value="1"/>
</dbReference>
<reference evidence="3 4" key="1">
    <citation type="journal article" date="2021" name="Hortic Res">
        <title>Chromosome-scale assembly of the Dendrobium chrysotoxum genome enhances the understanding of orchid evolution.</title>
        <authorList>
            <person name="Zhang Y."/>
            <person name="Zhang G.Q."/>
            <person name="Zhang D."/>
            <person name="Liu X.D."/>
            <person name="Xu X.Y."/>
            <person name="Sun W.H."/>
            <person name="Yu X."/>
            <person name="Zhu X."/>
            <person name="Wang Z.W."/>
            <person name="Zhao X."/>
            <person name="Zhong W.Y."/>
            <person name="Chen H."/>
            <person name="Yin W.L."/>
            <person name="Huang T."/>
            <person name="Niu S.C."/>
            <person name="Liu Z.J."/>
        </authorList>
    </citation>
    <scope>NUCLEOTIDE SEQUENCE [LARGE SCALE GENOMIC DNA]</scope>
    <source>
        <strain evidence="3">Lindl</strain>
    </source>
</reference>
<evidence type="ECO:0000256" key="2">
    <source>
        <dbReference type="SAM" id="MobiDB-lite"/>
    </source>
</evidence>